<comment type="catalytic activity">
    <reaction evidence="6">
        <text>6-methylsalicylate + H(+) = 3-methylphenol + CO2</text>
        <dbReference type="Rhea" id="RHEA:23112"/>
        <dbReference type="ChEBI" id="CHEBI:15378"/>
        <dbReference type="ChEBI" id="CHEBI:16526"/>
        <dbReference type="ChEBI" id="CHEBI:17231"/>
        <dbReference type="ChEBI" id="CHEBI:36658"/>
        <dbReference type="EC" id="4.1.1.52"/>
    </reaction>
    <physiologicalReaction direction="left-to-right" evidence="6">
        <dbReference type="Rhea" id="RHEA:23113"/>
    </physiologicalReaction>
</comment>
<feature type="domain" description="Amidohydrolase-related" evidence="9">
    <location>
        <begin position="5"/>
        <end position="312"/>
    </location>
</feature>
<comment type="caution">
    <text evidence="10">The sequence shown here is derived from an EMBL/GenBank/DDBJ whole genome shotgun (WGS) entry which is preliminary data.</text>
</comment>
<evidence type="ECO:0000256" key="4">
    <source>
        <dbReference type="ARBA" id="ARBA00022833"/>
    </source>
</evidence>
<evidence type="ECO:0000256" key="1">
    <source>
        <dbReference type="ARBA" id="ARBA00005871"/>
    </source>
</evidence>
<evidence type="ECO:0000256" key="6">
    <source>
        <dbReference type="ARBA" id="ARBA00036832"/>
    </source>
</evidence>
<dbReference type="InterPro" id="IPR032465">
    <property type="entry name" value="ACMSD"/>
</dbReference>
<dbReference type="AlphaFoldDB" id="A0A438MUY4"/>
<evidence type="ECO:0000256" key="2">
    <source>
        <dbReference type="ARBA" id="ARBA00022723"/>
    </source>
</evidence>
<evidence type="ECO:0000313" key="10">
    <source>
        <dbReference type="EMBL" id="RVX67565.1"/>
    </source>
</evidence>
<dbReference type="GO" id="GO:0046872">
    <property type="term" value="F:metal ion binding"/>
    <property type="evidence" value="ECO:0007669"/>
    <property type="project" value="UniProtKB-KW"/>
</dbReference>
<keyword evidence="4" id="KW-0862">Zinc</keyword>
<gene>
    <name evidence="10" type="ORF">B0A52_08918</name>
</gene>
<dbReference type="InterPro" id="IPR006680">
    <property type="entry name" value="Amidohydro-rel"/>
</dbReference>
<dbReference type="OrthoDB" id="2832284at2759"/>
<comment type="similarity">
    <text evidence="1">Belongs to the metallo-dependent hydrolases superfamily. ACMSD family.</text>
</comment>
<name>A0A438MUY4_EXOME</name>
<evidence type="ECO:0000256" key="5">
    <source>
        <dbReference type="ARBA" id="ARBA00023239"/>
    </source>
</evidence>
<dbReference type="Gene3D" id="3.20.20.140">
    <property type="entry name" value="Metal-dependent hydrolases"/>
    <property type="match status" value="1"/>
</dbReference>
<protein>
    <recommendedName>
        <fullName evidence="7">6-methylsalicylate decarboxylase</fullName>
        <ecNumber evidence="7">4.1.1.52</ecNumber>
    </recommendedName>
</protein>
<dbReference type="EC" id="4.1.1.52" evidence="7"/>
<dbReference type="GO" id="GO:0016787">
    <property type="term" value="F:hydrolase activity"/>
    <property type="evidence" value="ECO:0007669"/>
    <property type="project" value="InterPro"/>
</dbReference>
<dbReference type="SUPFAM" id="SSF51556">
    <property type="entry name" value="Metallo-dependent hydrolases"/>
    <property type="match status" value="1"/>
</dbReference>
<dbReference type="GO" id="GO:0047596">
    <property type="term" value="F:6-methylsalicylate decarboxylase activity"/>
    <property type="evidence" value="ECO:0007669"/>
    <property type="project" value="UniProtKB-EC"/>
</dbReference>
<dbReference type="PANTHER" id="PTHR21240:SF29">
    <property type="entry name" value="AMIDOHYDROLASE-RELATED DOMAIN-CONTAINING PROTEIN"/>
    <property type="match status" value="1"/>
</dbReference>
<dbReference type="PANTHER" id="PTHR21240">
    <property type="entry name" value="2-AMINO-3-CARBOXYLMUCONATE-6-SEMIALDEHYDE DECARBOXYLASE"/>
    <property type="match status" value="1"/>
</dbReference>
<accession>A0A438MUY4</accession>
<evidence type="ECO:0000256" key="8">
    <source>
        <dbReference type="RuleBase" id="RU366045"/>
    </source>
</evidence>
<dbReference type="EMBL" id="NAJM01000047">
    <property type="protein sequence ID" value="RVX67565.1"/>
    <property type="molecule type" value="Genomic_DNA"/>
</dbReference>
<dbReference type="Proteomes" id="UP000288859">
    <property type="component" value="Unassembled WGS sequence"/>
</dbReference>
<dbReference type="Pfam" id="PF04909">
    <property type="entry name" value="Amidohydro_2"/>
    <property type="match status" value="1"/>
</dbReference>
<dbReference type="InterPro" id="IPR032466">
    <property type="entry name" value="Metal_Hydrolase"/>
</dbReference>
<evidence type="ECO:0000256" key="7">
    <source>
        <dbReference type="ARBA" id="ARBA00038889"/>
    </source>
</evidence>
<proteinExistence type="inferred from homology"/>
<dbReference type="VEuPathDB" id="FungiDB:PV10_04487"/>
<dbReference type="GO" id="GO:0019748">
    <property type="term" value="P:secondary metabolic process"/>
    <property type="evidence" value="ECO:0007669"/>
    <property type="project" value="TreeGrafter"/>
</dbReference>
<dbReference type="GO" id="GO:0005829">
    <property type="term" value="C:cytosol"/>
    <property type="evidence" value="ECO:0007669"/>
    <property type="project" value="TreeGrafter"/>
</dbReference>
<sequence length="315" mass="35509">MTTRIDVHHHYVPDFYREAVQDSGGDPSGWEVPQWSIKADKLFTEAHGIKTSMLSWTAPGACILKGEDGARLARKANEYAAKIRDDDPQAYGFFAAMPSLLDKELTLSELKYAFDALKADGITLFTRYGPGDHYLGHHELQYIWEELDRREAVVCIHPTHPVNTNLINPLLPQPIVEYPLETTKTAIDLLTSKTVRKFPKVKIILSHAGGTLPYLVERPATVLPYLDSSHNTEEFIEDARNFYYDTALSGSKNVLTVLQAFAKPGHILYGSDYPYARVGAIDYHTDGLDRFNYREEALLQQINARSARALFPRLA</sequence>
<reference evidence="10 11" key="1">
    <citation type="submission" date="2017-03" db="EMBL/GenBank/DDBJ databases">
        <title>Genomes of endolithic fungi from Antarctica.</title>
        <authorList>
            <person name="Coleine C."/>
            <person name="Masonjones S."/>
            <person name="Stajich J.E."/>
        </authorList>
    </citation>
    <scope>NUCLEOTIDE SEQUENCE [LARGE SCALE GENOMIC DNA]</scope>
    <source>
        <strain evidence="10 11">CCFEE 6314</strain>
    </source>
</reference>
<evidence type="ECO:0000256" key="3">
    <source>
        <dbReference type="ARBA" id="ARBA00022793"/>
    </source>
</evidence>
<evidence type="ECO:0000313" key="11">
    <source>
        <dbReference type="Proteomes" id="UP000288859"/>
    </source>
</evidence>
<evidence type="ECO:0000259" key="9">
    <source>
        <dbReference type="Pfam" id="PF04909"/>
    </source>
</evidence>
<keyword evidence="3 8" id="KW-0210">Decarboxylase</keyword>
<organism evidence="10 11">
    <name type="scientific">Exophiala mesophila</name>
    <name type="common">Black yeast-like fungus</name>
    <dbReference type="NCBI Taxonomy" id="212818"/>
    <lineage>
        <taxon>Eukaryota</taxon>
        <taxon>Fungi</taxon>
        <taxon>Dikarya</taxon>
        <taxon>Ascomycota</taxon>
        <taxon>Pezizomycotina</taxon>
        <taxon>Eurotiomycetes</taxon>
        <taxon>Chaetothyriomycetidae</taxon>
        <taxon>Chaetothyriales</taxon>
        <taxon>Herpotrichiellaceae</taxon>
        <taxon>Exophiala</taxon>
    </lineage>
</organism>
<keyword evidence="2" id="KW-0479">Metal-binding</keyword>
<keyword evidence="5 8" id="KW-0456">Lyase</keyword>